<evidence type="ECO:0000259" key="10">
    <source>
        <dbReference type="PROSITE" id="PS50110"/>
    </source>
</evidence>
<keyword evidence="4" id="KW-0902">Two-component regulatory system</keyword>
<proteinExistence type="predicted"/>
<evidence type="ECO:0000256" key="7">
    <source>
        <dbReference type="ARBA" id="ARBA00023159"/>
    </source>
</evidence>
<evidence type="ECO:0000256" key="2">
    <source>
        <dbReference type="ARBA" id="ARBA00022490"/>
    </source>
</evidence>
<feature type="modified residue" description="4-aspartylphosphate" evidence="9">
    <location>
        <position position="59"/>
    </location>
</feature>
<dbReference type="Pfam" id="PF20714">
    <property type="entry name" value="HTH_64"/>
    <property type="match status" value="1"/>
</dbReference>
<dbReference type="InterPro" id="IPR024187">
    <property type="entry name" value="Sig_transdc_resp-reg_cit/mal"/>
</dbReference>
<comment type="subcellular location">
    <subcellularLocation>
        <location evidence="1">Cytoplasm</location>
    </subcellularLocation>
</comment>
<evidence type="ECO:0000313" key="11">
    <source>
        <dbReference type="EMBL" id="RWR13546.1"/>
    </source>
</evidence>
<dbReference type="AlphaFoldDB" id="A0A443IZH8"/>
<dbReference type="InterPro" id="IPR011006">
    <property type="entry name" value="CheY-like_superfamily"/>
</dbReference>
<keyword evidence="7" id="KW-0010">Activator</keyword>
<dbReference type="Proteomes" id="UP000273811">
    <property type="component" value="Unassembled WGS sequence"/>
</dbReference>
<dbReference type="CDD" id="cd19925">
    <property type="entry name" value="REC_citrate_TCS"/>
    <property type="match status" value="1"/>
</dbReference>
<evidence type="ECO:0000256" key="1">
    <source>
        <dbReference type="ARBA" id="ARBA00004496"/>
    </source>
</evidence>
<comment type="caution">
    <text evidence="11">The sequence shown here is derived from an EMBL/GenBank/DDBJ whole genome shotgun (WGS) entry which is preliminary data.</text>
</comment>
<reference evidence="11" key="1">
    <citation type="submission" date="2018-12" db="EMBL/GenBank/DDBJ databases">
        <authorList>
            <person name="Sun L."/>
            <person name="Chen Z."/>
        </authorList>
    </citation>
    <scope>NUCLEOTIDE SEQUENCE [LARGE SCALE GENOMIC DNA]</scope>
    <source>
        <strain evidence="11">DSM 16012</strain>
    </source>
</reference>
<name>A0A443IZH8_9BACI</name>
<dbReference type="PANTHER" id="PTHR45526:SF6">
    <property type="entry name" value="TRANSCRIPTIONAL REGULATORY PROTEIN CITT"/>
    <property type="match status" value="1"/>
</dbReference>
<sequence>MKKTYSVLIIEDDFRVAEINRQYVEKVAGFDVQKVVKSGNEALQYLENCQKMPDLLLLDLYIPDVEGLELFWQIRHKYHEVDIVIVSAEKDTSAIQETLRGGIFDFIVKPVDDERFAQTLSRYKKYRNYMQSKKELEQADIDYLTGFRRLLDSHSPDQELPKGIDSITLDKINQLLNDKMAAGVTAVQLSKLLGISRSTARRYLEYLVSIKKVKTKLNYGTVGRPERQYICYETYEQNY</sequence>
<keyword evidence="6" id="KW-0238">DNA-binding</keyword>
<evidence type="ECO:0000313" key="12">
    <source>
        <dbReference type="Proteomes" id="UP000273811"/>
    </source>
</evidence>
<dbReference type="Gene3D" id="3.40.50.2300">
    <property type="match status" value="1"/>
</dbReference>
<accession>A0A443IZH8</accession>
<dbReference type="PANTHER" id="PTHR45526">
    <property type="entry name" value="TRANSCRIPTIONAL REGULATORY PROTEIN DPIA"/>
    <property type="match status" value="1"/>
</dbReference>
<dbReference type="SMART" id="SM00448">
    <property type="entry name" value="REC"/>
    <property type="match status" value="1"/>
</dbReference>
<protein>
    <submittedName>
        <fullName evidence="11">Response regulator</fullName>
    </submittedName>
</protein>
<keyword evidence="3 9" id="KW-0597">Phosphoprotein</keyword>
<evidence type="ECO:0000256" key="9">
    <source>
        <dbReference type="PROSITE-ProRule" id="PRU00169"/>
    </source>
</evidence>
<dbReference type="GO" id="GO:0000156">
    <property type="term" value="F:phosphorelay response regulator activity"/>
    <property type="evidence" value="ECO:0007669"/>
    <property type="project" value="TreeGrafter"/>
</dbReference>
<gene>
    <name evidence="11" type="ORF">D4N35_004960</name>
</gene>
<dbReference type="InterPro" id="IPR051271">
    <property type="entry name" value="2C-system_Tx_regulators"/>
</dbReference>
<dbReference type="InterPro" id="IPR001789">
    <property type="entry name" value="Sig_transdc_resp-reg_receiver"/>
</dbReference>
<evidence type="ECO:0000256" key="5">
    <source>
        <dbReference type="ARBA" id="ARBA00023015"/>
    </source>
</evidence>
<keyword evidence="8" id="KW-0804">Transcription</keyword>
<dbReference type="GO" id="GO:0003700">
    <property type="term" value="F:DNA-binding transcription factor activity"/>
    <property type="evidence" value="ECO:0007669"/>
    <property type="project" value="InterPro"/>
</dbReference>
<feature type="domain" description="Response regulatory" evidence="10">
    <location>
        <begin position="6"/>
        <end position="124"/>
    </location>
</feature>
<dbReference type="OrthoDB" id="9759232at2"/>
<dbReference type="EMBL" id="QYTU02000006">
    <property type="protein sequence ID" value="RWR13546.1"/>
    <property type="molecule type" value="Genomic_DNA"/>
</dbReference>
<evidence type="ECO:0000256" key="3">
    <source>
        <dbReference type="ARBA" id="ARBA00022553"/>
    </source>
</evidence>
<dbReference type="GO" id="GO:0005737">
    <property type="term" value="C:cytoplasm"/>
    <property type="evidence" value="ECO:0007669"/>
    <property type="project" value="UniProtKB-SubCell"/>
</dbReference>
<keyword evidence="5" id="KW-0805">Transcription regulation</keyword>
<keyword evidence="2" id="KW-0963">Cytoplasm</keyword>
<dbReference type="Pfam" id="PF00072">
    <property type="entry name" value="Response_reg"/>
    <property type="match status" value="1"/>
</dbReference>
<evidence type="ECO:0000256" key="6">
    <source>
        <dbReference type="ARBA" id="ARBA00023125"/>
    </source>
</evidence>
<keyword evidence="12" id="KW-1185">Reference proteome</keyword>
<evidence type="ECO:0000256" key="8">
    <source>
        <dbReference type="ARBA" id="ARBA00023163"/>
    </source>
</evidence>
<dbReference type="InterPro" id="IPR048714">
    <property type="entry name" value="DpiA-like_HTH"/>
</dbReference>
<dbReference type="SUPFAM" id="SSF52172">
    <property type="entry name" value="CheY-like"/>
    <property type="match status" value="1"/>
</dbReference>
<dbReference type="PROSITE" id="PS50110">
    <property type="entry name" value="RESPONSE_REGULATORY"/>
    <property type="match status" value="1"/>
</dbReference>
<organism evidence="11 12">
    <name type="scientific">Siminovitchia fortis</name>
    <dbReference type="NCBI Taxonomy" id="254758"/>
    <lineage>
        <taxon>Bacteria</taxon>
        <taxon>Bacillati</taxon>
        <taxon>Bacillota</taxon>
        <taxon>Bacilli</taxon>
        <taxon>Bacillales</taxon>
        <taxon>Bacillaceae</taxon>
        <taxon>Siminovitchia</taxon>
    </lineage>
</organism>
<evidence type="ECO:0000256" key="4">
    <source>
        <dbReference type="ARBA" id="ARBA00023012"/>
    </source>
</evidence>
<dbReference type="GO" id="GO:0003677">
    <property type="term" value="F:DNA binding"/>
    <property type="evidence" value="ECO:0007669"/>
    <property type="project" value="UniProtKB-KW"/>
</dbReference>
<dbReference type="PIRSF" id="PIRSF006171">
    <property type="entry name" value="RR_citrat_malat"/>
    <property type="match status" value="1"/>
</dbReference>
<dbReference type="RefSeq" id="WP_120070912.1">
    <property type="nucleotide sequence ID" value="NZ_CP126113.1"/>
</dbReference>